<dbReference type="InParanoid" id="A0A2K1L0E4"/>
<dbReference type="AlphaFoldDB" id="A0A2K1L0E4"/>
<accession>A0A2K1L0E4</accession>
<dbReference type="Proteomes" id="UP000006727">
    <property type="component" value="Chromosome 2"/>
</dbReference>
<reference evidence="1 3" key="1">
    <citation type="journal article" date="2008" name="Science">
        <title>The Physcomitrella genome reveals evolutionary insights into the conquest of land by plants.</title>
        <authorList>
            <person name="Rensing S."/>
            <person name="Lang D."/>
            <person name="Zimmer A."/>
            <person name="Terry A."/>
            <person name="Salamov A."/>
            <person name="Shapiro H."/>
            <person name="Nishiyama T."/>
            <person name="Perroud P.-F."/>
            <person name="Lindquist E."/>
            <person name="Kamisugi Y."/>
            <person name="Tanahashi T."/>
            <person name="Sakakibara K."/>
            <person name="Fujita T."/>
            <person name="Oishi K."/>
            <person name="Shin-I T."/>
            <person name="Kuroki Y."/>
            <person name="Toyoda A."/>
            <person name="Suzuki Y."/>
            <person name="Hashimoto A."/>
            <person name="Yamaguchi K."/>
            <person name="Sugano A."/>
            <person name="Kohara Y."/>
            <person name="Fujiyama A."/>
            <person name="Anterola A."/>
            <person name="Aoki S."/>
            <person name="Ashton N."/>
            <person name="Barbazuk W.B."/>
            <person name="Barker E."/>
            <person name="Bennetzen J."/>
            <person name="Bezanilla M."/>
            <person name="Blankenship R."/>
            <person name="Cho S.H."/>
            <person name="Dutcher S."/>
            <person name="Estelle M."/>
            <person name="Fawcett J.A."/>
            <person name="Gundlach H."/>
            <person name="Hanada K."/>
            <person name="Heyl A."/>
            <person name="Hicks K.A."/>
            <person name="Hugh J."/>
            <person name="Lohr M."/>
            <person name="Mayer K."/>
            <person name="Melkozernov A."/>
            <person name="Murata T."/>
            <person name="Nelson D."/>
            <person name="Pils B."/>
            <person name="Prigge M."/>
            <person name="Reiss B."/>
            <person name="Renner T."/>
            <person name="Rombauts S."/>
            <person name="Rushton P."/>
            <person name="Sanderfoot A."/>
            <person name="Schween G."/>
            <person name="Shiu S.-H."/>
            <person name="Stueber K."/>
            <person name="Theodoulou F.L."/>
            <person name="Tu H."/>
            <person name="Van de Peer Y."/>
            <person name="Verrier P.J."/>
            <person name="Waters E."/>
            <person name="Wood A."/>
            <person name="Yang L."/>
            <person name="Cove D."/>
            <person name="Cuming A."/>
            <person name="Hasebe M."/>
            <person name="Lucas S."/>
            <person name="Mishler D.B."/>
            <person name="Reski R."/>
            <person name="Grigoriev I."/>
            <person name="Quatrano R.S."/>
            <person name="Boore J.L."/>
        </authorList>
    </citation>
    <scope>NUCLEOTIDE SEQUENCE [LARGE SCALE GENOMIC DNA]</scope>
    <source>
        <strain evidence="2 3">cv. Gransden 2004</strain>
    </source>
</reference>
<dbReference type="Gramene" id="Pp3c2_5938V3.1">
    <property type="protein sequence ID" value="PAC:32933852.CDS.1"/>
    <property type="gene ID" value="Pp3c2_5938"/>
</dbReference>
<reference evidence="2" key="3">
    <citation type="submission" date="2020-12" db="UniProtKB">
        <authorList>
            <consortium name="EnsemblPlants"/>
        </authorList>
    </citation>
    <scope>IDENTIFICATION</scope>
</reference>
<sequence length="75" mass="8377">MRIARLVHEIEKLPNFRGGLGCGYLSSLTRVFFFVLKPCGHPFPGGRVVSPDLSFSNLILQSIQVGLCISCQRWL</sequence>
<name>A0A2K1L0E4_PHYPA</name>
<dbReference type="EMBL" id="ABEU02000002">
    <property type="protein sequence ID" value="PNR59496.1"/>
    <property type="molecule type" value="Genomic_DNA"/>
</dbReference>
<keyword evidence="3" id="KW-1185">Reference proteome</keyword>
<evidence type="ECO:0000313" key="2">
    <source>
        <dbReference type="EnsemblPlants" id="PAC:32933852.CDS.1"/>
    </source>
</evidence>
<gene>
    <name evidence="1" type="ORF">PHYPA_002287</name>
</gene>
<evidence type="ECO:0000313" key="1">
    <source>
        <dbReference type="EMBL" id="PNR59496.1"/>
    </source>
</evidence>
<protein>
    <submittedName>
        <fullName evidence="1 2">Uncharacterized protein</fullName>
    </submittedName>
</protein>
<evidence type="ECO:0000313" key="3">
    <source>
        <dbReference type="Proteomes" id="UP000006727"/>
    </source>
</evidence>
<dbReference type="EnsemblPlants" id="Pp3c2_5938V3.1">
    <property type="protein sequence ID" value="PAC:32933852.CDS.1"/>
    <property type="gene ID" value="Pp3c2_5938"/>
</dbReference>
<proteinExistence type="predicted"/>
<organism evidence="1">
    <name type="scientific">Physcomitrium patens</name>
    <name type="common">Spreading-leaved earth moss</name>
    <name type="synonym">Physcomitrella patens</name>
    <dbReference type="NCBI Taxonomy" id="3218"/>
    <lineage>
        <taxon>Eukaryota</taxon>
        <taxon>Viridiplantae</taxon>
        <taxon>Streptophyta</taxon>
        <taxon>Embryophyta</taxon>
        <taxon>Bryophyta</taxon>
        <taxon>Bryophytina</taxon>
        <taxon>Bryopsida</taxon>
        <taxon>Funariidae</taxon>
        <taxon>Funariales</taxon>
        <taxon>Funariaceae</taxon>
        <taxon>Physcomitrium</taxon>
    </lineage>
</organism>
<reference evidence="1 3" key="2">
    <citation type="journal article" date="2018" name="Plant J.">
        <title>The Physcomitrella patens chromosome-scale assembly reveals moss genome structure and evolution.</title>
        <authorList>
            <person name="Lang D."/>
            <person name="Ullrich K.K."/>
            <person name="Murat F."/>
            <person name="Fuchs J."/>
            <person name="Jenkins J."/>
            <person name="Haas F.B."/>
            <person name="Piednoel M."/>
            <person name="Gundlach H."/>
            <person name="Van Bel M."/>
            <person name="Meyberg R."/>
            <person name="Vives C."/>
            <person name="Morata J."/>
            <person name="Symeonidi A."/>
            <person name="Hiss M."/>
            <person name="Muchero W."/>
            <person name="Kamisugi Y."/>
            <person name="Saleh O."/>
            <person name="Blanc G."/>
            <person name="Decker E.L."/>
            <person name="van Gessel N."/>
            <person name="Grimwood J."/>
            <person name="Hayes R.D."/>
            <person name="Graham S.W."/>
            <person name="Gunter L.E."/>
            <person name="McDaniel S.F."/>
            <person name="Hoernstein S.N.W."/>
            <person name="Larsson A."/>
            <person name="Li F.W."/>
            <person name="Perroud P.F."/>
            <person name="Phillips J."/>
            <person name="Ranjan P."/>
            <person name="Rokshar D.S."/>
            <person name="Rothfels C.J."/>
            <person name="Schneider L."/>
            <person name="Shu S."/>
            <person name="Stevenson D.W."/>
            <person name="Thummler F."/>
            <person name="Tillich M."/>
            <person name="Villarreal Aguilar J.C."/>
            <person name="Widiez T."/>
            <person name="Wong G.K."/>
            <person name="Wymore A."/>
            <person name="Zhang Y."/>
            <person name="Zimmer A.D."/>
            <person name="Quatrano R.S."/>
            <person name="Mayer K.F.X."/>
            <person name="Goodstein D."/>
            <person name="Casacuberta J.M."/>
            <person name="Vandepoele K."/>
            <person name="Reski R."/>
            <person name="Cuming A.C."/>
            <person name="Tuskan G.A."/>
            <person name="Maumus F."/>
            <person name="Salse J."/>
            <person name="Schmutz J."/>
            <person name="Rensing S.A."/>
        </authorList>
    </citation>
    <scope>NUCLEOTIDE SEQUENCE [LARGE SCALE GENOMIC DNA]</scope>
    <source>
        <strain evidence="2 3">cv. Gransden 2004</strain>
    </source>
</reference>